<protein>
    <submittedName>
        <fullName evidence="1">11519_t:CDS:1</fullName>
    </submittedName>
</protein>
<evidence type="ECO:0000313" key="1">
    <source>
        <dbReference type="EMBL" id="CAG8839270.1"/>
    </source>
</evidence>
<gene>
    <name evidence="1" type="ORF">GMARGA_LOCUS34374</name>
</gene>
<evidence type="ECO:0000313" key="2">
    <source>
        <dbReference type="Proteomes" id="UP000789901"/>
    </source>
</evidence>
<organism evidence="1 2">
    <name type="scientific">Gigaspora margarita</name>
    <dbReference type="NCBI Taxonomy" id="4874"/>
    <lineage>
        <taxon>Eukaryota</taxon>
        <taxon>Fungi</taxon>
        <taxon>Fungi incertae sedis</taxon>
        <taxon>Mucoromycota</taxon>
        <taxon>Glomeromycotina</taxon>
        <taxon>Glomeromycetes</taxon>
        <taxon>Diversisporales</taxon>
        <taxon>Gigasporaceae</taxon>
        <taxon>Gigaspora</taxon>
    </lineage>
</organism>
<dbReference type="Proteomes" id="UP000789901">
    <property type="component" value="Unassembled WGS sequence"/>
</dbReference>
<sequence length="87" mass="10420">VIRCYDNQLTILNLSNLEELWMLDCSNNYLNHLKPQVHVNLQQRLEANYNRQTNKKIQEVREVVVNEITFSLEELDENQEMNESERA</sequence>
<feature type="non-terminal residue" evidence="1">
    <location>
        <position position="87"/>
    </location>
</feature>
<feature type="non-terminal residue" evidence="1">
    <location>
        <position position="1"/>
    </location>
</feature>
<dbReference type="EMBL" id="CAJVQB010060073">
    <property type="protein sequence ID" value="CAG8839270.1"/>
    <property type="molecule type" value="Genomic_DNA"/>
</dbReference>
<accession>A0ABN7WRU8</accession>
<comment type="caution">
    <text evidence="1">The sequence shown here is derived from an EMBL/GenBank/DDBJ whole genome shotgun (WGS) entry which is preliminary data.</text>
</comment>
<proteinExistence type="predicted"/>
<name>A0ABN7WRU8_GIGMA</name>
<keyword evidence="2" id="KW-1185">Reference proteome</keyword>
<reference evidence="1 2" key="1">
    <citation type="submission" date="2021-06" db="EMBL/GenBank/DDBJ databases">
        <authorList>
            <person name="Kallberg Y."/>
            <person name="Tangrot J."/>
            <person name="Rosling A."/>
        </authorList>
    </citation>
    <scope>NUCLEOTIDE SEQUENCE [LARGE SCALE GENOMIC DNA]</scope>
    <source>
        <strain evidence="1 2">120-4 pot B 10/14</strain>
    </source>
</reference>